<feature type="compositionally biased region" description="Basic and acidic residues" evidence="6">
    <location>
        <begin position="21"/>
        <end position="41"/>
    </location>
</feature>
<organism evidence="8 9">
    <name type="scientific">Halteria grandinella</name>
    <dbReference type="NCBI Taxonomy" id="5974"/>
    <lineage>
        <taxon>Eukaryota</taxon>
        <taxon>Sar</taxon>
        <taxon>Alveolata</taxon>
        <taxon>Ciliophora</taxon>
        <taxon>Intramacronucleata</taxon>
        <taxon>Spirotrichea</taxon>
        <taxon>Stichotrichia</taxon>
        <taxon>Sporadotrichida</taxon>
        <taxon>Halteriidae</taxon>
        <taxon>Halteria</taxon>
    </lineage>
</organism>
<dbReference type="EMBL" id="RRYP01019344">
    <property type="protein sequence ID" value="TNV73276.1"/>
    <property type="molecule type" value="Genomic_DNA"/>
</dbReference>
<feature type="transmembrane region" description="Helical" evidence="7">
    <location>
        <begin position="450"/>
        <end position="472"/>
    </location>
</feature>
<comment type="caution">
    <text evidence="8">The sequence shown here is derived from an EMBL/GenBank/DDBJ whole genome shotgun (WGS) entry which is preliminary data.</text>
</comment>
<feature type="transmembrane region" description="Helical" evidence="7">
    <location>
        <begin position="373"/>
        <end position="396"/>
    </location>
</feature>
<dbReference type="AlphaFoldDB" id="A0A8J8NDZ4"/>
<feature type="transmembrane region" description="Helical" evidence="7">
    <location>
        <begin position="478"/>
        <end position="502"/>
    </location>
</feature>
<evidence type="ECO:0000256" key="3">
    <source>
        <dbReference type="ARBA" id="ARBA00022692"/>
    </source>
</evidence>
<dbReference type="CDD" id="cd13132">
    <property type="entry name" value="MATE_eukaryotic"/>
    <property type="match status" value="1"/>
</dbReference>
<protein>
    <submittedName>
        <fullName evidence="8">Uncharacterized protein</fullName>
    </submittedName>
</protein>
<feature type="transmembrane region" description="Helical" evidence="7">
    <location>
        <begin position="194"/>
        <end position="212"/>
    </location>
</feature>
<dbReference type="GO" id="GO:0016020">
    <property type="term" value="C:membrane"/>
    <property type="evidence" value="ECO:0007669"/>
    <property type="project" value="UniProtKB-SubCell"/>
</dbReference>
<dbReference type="PANTHER" id="PTHR11206">
    <property type="entry name" value="MULTIDRUG RESISTANCE PROTEIN"/>
    <property type="match status" value="1"/>
</dbReference>
<comment type="subcellular location">
    <subcellularLocation>
        <location evidence="1">Membrane</location>
        <topology evidence="1">Multi-pass membrane protein</topology>
    </subcellularLocation>
</comment>
<evidence type="ECO:0000256" key="2">
    <source>
        <dbReference type="ARBA" id="ARBA00010199"/>
    </source>
</evidence>
<dbReference type="GO" id="GO:0015297">
    <property type="term" value="F:antiporter activity"/>
    <property type="evidence" value="ECO:0007669"/>
    <property type="project" value="InterPro"/>
</dbReference>
<name>A0A8J8NDZ4_HALGN</name>
<feature type="region of interest" description="Disordered" evidence="6">
    <location>
        <begin position="1"/>
        <end position="59"/>
    </location>
</feature>
<evidence type="ECO:0000256" key="6">
    <source>
        <dbReference type="SAM" id="MobiDB-lite"/>
    </source>
</evidence>
<dbReference type="InterPro" id="IPR045069">
    <property type="entry name" value="MATE_euk"/>
</dbReference>
<dbReference type="OrthoDB" id="295135at2759"/>
<keyword evidence="9" id="KW-1185">Reference proteome</keyword>
<feature type="transmembrane region" description="Helical" evidence="7">
    <location>
        <begin position="162"/>
        <end position="182"/>
    </location>
</feature>
<evidence type="ECO:0000256" key="1">
    <source>
        <dbReference type="ARBA" id="ARBA00004141"/>
    </source>
</evidence>
<evidence type="ECO:0000256" key="5">
    <source>
        <dbReference type="ARBA" id="ARBA00023136"/>
    </source>
</evidence>
<feature type="transmembrane region" description="Helical" evidence="7">
    <location>
        <begin position="224"/>
        <end position="244"/>
    </location>
</feature>
<dbReference type="NCBIfam" id="TIGR00797">
    <property type="entry name" value="matE"/>
    <property type="match status" value="1"/>
</dbReference>
<evidence type="ECO:0000313" key="8">
    <source>
        <dbReference type="EMBL" id="TNV73276.1"/>
    </source>
</evidence>
<dbReference type="InterPro" id="IPR002528">
    <property type="entry name" value="MATE_fam"/>
</dbReference>
<dbReference type="Proteomes" id="UP000785679">
    <property type="component" value="Unassembled WGS sequence"/>
</dbReference>
<accession>A0A8J8NDZ4</accession>
<feature type="transmembrane region" description="Helical" evidence="7">
    <location>
        <begin position="250"/>
        <end position="275"/>
    </location>
</feature>
<evidence type="ECO:0000313" key="9">
    <source>
        <dbReference type="Proteomes" id="UP000785679"/>
    </source>
</evidence>
<dbReference type="GO" id="GO:0042910">
    <property type="term" value="F:xenobiotic transmembrane transporter activity"/>
    <property type="evidence" value="ECO:0007669"/>
    <property type="project" value="InterPro"/>
</dbReference>
<feature type="transmembrane region" description="Helical" evidence="7">
    <location>
        <begin position="119"/>
        <end position="142"/>
    </location>
</feature>
<dbReference type="GO" id="GO:1990961">
    <property type="term" value="P:xenobiotic detoxification by transmembrane export across the plasma membrane"/>
    <property type="evidence" value="ECO:0007669"/>
    <property type="project" value="InterPro"/>
</dbReference>
<feature type="transmembrane region" description="Helical" evidence="7">
    <location>
        <begin position="328"/>
        <end position="361"/>
    </location>
</feature>
<feature type="transmembrane region" description="Helical" evidence="7">
    <location>
        <begin position="416"/>
        <end position="438"/>
    </location>
</feature>
<proteinExistence type="inferred from homology"/>
<feature type="transmembrane region" description="Helical" evidence="7">
    <location>
        <begin position="78"/>
        <end position="99"/>
    </location>
</feature>
<sequence length="535" mass="59587">MADSTASGSSLKEHHRCSHNHNHDHDHGKKIQDSDTEDHHHGHDHKHHHHQENSSDISLHDDKDTDTLWIMSKNLGSVAIPIILGQIFSLFVEMLNLVFAGRLGDPIYVAAAGLGNMYANVTCLLIIYGLNSAIATLCAQAYGAGNLHQVGVYLNKGRIANLLFFVPIFGVMFLCEPFLLAIKMDPRAASLAQTYTYGIVVALFFQAQFDATRQYLNAIKQSQVITYMMVAASIYHTIILYVLVEVMGWGIYGCSWGTVITYVINSFVVTFYCGYIRTDLKESFFFPTRECFEDLWDYFKIGLPSSAMISLEWWSFEIQAVMASYLGILYGGSMVILINTLTVLTMIPFGSQIAGAVFIGNCMGEGKPKKAKVYLQLITVYTFVTLAVCSTLLEVFKEWVALLFTNQQELLDVVTYNYKYVAIFLVIHGIGMSFGGALRGMGMQSIATKLVFCAFFLVGHPLSALFCFYFGIGLPGITIGFTCGSIAMGFLFYVMITCFADWEQVSKDIRKRMRDNGAAQKDGIADRELKASLLH</sequence>
<evidence type="ECO:0000256" key="4">
    <source>
        <dbReference type="ARBA" id="ARBA00022989"/>
    </source>
</evidence>
<evidence type="ECO:0000256" key="7">
    <source>
        <dbReference type="SAM" id="Phobius"/>
    </source>
</evidence>
<comment type="similarity">
    <text evidence="2">Belongs to the multi antimicrobial extrusion (MATE) (TC 2.A.66.1) family.</text>
</comment>
<reference evidence="8" key="1">
    <citation type="submission" date="2019-06" db="EMBL/GenBank/DDBJ databases">
        <authorList>
            <person name="Zheng W."/>
        </authorList>
    </citation>
    <scope>NUCLEOTIDE SEQUENCE</scope>
    <source>
        <strain evidence="8">QDHG01</strain>
    </source>
</reference>
<keyword evidence="5 7" id="KW-0472">Membrane</keyword>
<dbReference type="Pfam" id="PF01554">
    <property type="entry name" value="MatE"/>
    <property type="match status" value="2"/>
</dbReference>
<keyword evidence="3 7" id="KW-0812">Transmembrane</keyword>
<keyword evidence="4 7" id="KW-1133">Transmembrane helix</keyword>
<feature type="compositionally biased region" description="Polar residues" evidence="6">
    <location>
        <begin position="1"/>
        <end position="10"/>
    </location>
</feature>
<gene>
    <name evidence="8" type="ORF">FGO68_gene5211</name>
</gene>